<dbReference type="PANTHER" id="PTHR12748">
    <property type="entry name" value="ORIGIN RECOGNITION COMPLEX SUBUNIT 3"/>
    <property type="match status" value="1"/>
</dbReference>
<dbReference type="GO" id="GO:0005656">
    <property type="term" value="C:nuclear pre-replicative complex"/>
    <property type="evidence" value="ECO:0007669"/>
    <property type="project" value="TreeGrafter"/>
</dbReference>
<dbReference type="GO" id="GO:0006270">
    <property type="term" value="P:DNA replication initiation"/>
    <property type="evidence" value="ECO:0007669"/>
    <property type="project" value="TreeGrafter"/>
</dbReference>
<dbReference type="EMBL" id="CAJGYO010000002">
    <property type="protein sequence ID" value="CAD6212525.1"/>
    <property type="molecule type" value="Genomic_DNA"/>
</dbReference>
<dbReference type="CDD" id="cd20704">
    <property type="entry name" value="Orc3"/>
    <property type="match status" value="1"/>
</dbReference>
<evidence type="ECO:0000259" key="1">
    <source>
        <dbReference type="Pfam" id="PF07034"/>
    </source>
</evidence>
<gene>
    <name evidence="2" type="ORF">NCGR_LOCUS8307</name>
</gene>
<proteinExistence type="predicted"/>
<dbReference type="PANTHER" id="PTHR12748:SF0">
    <property type="entry name" value="ORIGIN RECOGNITION COMPLEX SUBUNIT 3"/>
    <property type="match status" value="1"/>
</dbReference>
<dbReference type="Pfam" id="PF07034">
    <property type="entry name" value="ORC3_N"/>
    <property type="match status" value="1"/>
</dbReference>
<feature type="domain" description="Origin recognition complex subunit 3 N-terminal" evidence="1">
    <location>
        <begin position="46"/>
        <end position="296"/>
    </location>
</feature>
<dbReference type="InterPro" id="IPR020795">
    <property type="entry name" value="ORC3"/>
</dbReference>
<organism evidence="2 3">
    <name type="scientific">Miscanthus lutarioriparius</name>
    <dbReference type="NCBI Taxonomy" id="422564"/>
    <lineage>
        <taxon>Eukaryota</taxon>
        <taxon>Viridiplantae</taxon>
        <taxon>Streptophyta</taxon>
        <taxon>Embryophyta</taxon>
        <taxon>Tracheophyta</taxon>
        <taxon>Spermatophyta</taxon>
        <taxon>Magnoliopsida</taxon>
        <taxon>Liliopsida</taxon>
        <taxon>Poales</taxon>
        <taxon>Poaceae</taxon>
        <taxon>PACMAD clade</taxon>
        <taxon>Panicoideae</taxon>
        <taxon>Andropogonodae</taxon>
        <taxon>Andropogoneae</taxon>
        <taxon>Saccharinae</taxon>
        <taxon>Miscanthus</taxon>
    </lineage>
</organism>
<dbReference type="Proteomes" id="UP000604825">
    <property type="component" value="Unassembled WGS sequence"/>
</dbReference>
<dbReference type="InterPro" id="IPR045667">
    <property type="entry name" value="ORC3_N"/>
</dbReference>
<comment type="caution">
    <text evidence="2">The sequence shown here is derived from an EMBL/GenBank/DDBJ whole genome shotgun (WGS) entry which is preliminary data.</text>
</comment>
<dbReference type="GO" id="GO:0031261">
    <property type="term" value="C:DNA replication preinitiation complex"/>
    <property type="evidence" value="ECO:0007669"/>
    <property type="project" value="TreeGrafter"/>
</dbReference>
<dbReference type="OrthoDB" id="10265211at2759"/>
<dbReference type="AlphaFoldDB" id="A0A811MYY4"/>
<evidence type="ECO:0000313" key="3">
    <source>
        <dbReference type="Proteomes" id="UP000604825"/>
    </source>
</evidence>
<dbReference type="GO" id="GO:0003688">
    <property type="term" value="F:DNA replication origin binding"/>
    <property type="evidence" value="ECO:0007669"/>
    <property type="project" value="TreeGrafter"/>
</dbReference>
<name>A0A811MYY4_9POAL</name>
<keyword evidence="3" id="KW-1185">Reference proteome</keyword>
<dbReference type="GO" id="GO:0005664">
    <property type="term" value="C:nuclear origin of replication recognition complex"/>
    <property type="evidence" value="ECO:0007669"/>
    <property type="project" value="InterPro"/>
</dbReference>
<sequence length="388" mass="43056">MAAPPAILRPPQGGGDRHFIGAILPDSTADRCRIAIFPKPQVGEEEEVLRGINLKLFDQVLQWMQESFSAVCAIAKPCHTEVQQPYPLLTDVICRRIPTAFVLTKNAEFVDDITTFRDLPEHLVSSGCHLAKLSAAELSVKNGVGGCFKSLLRQLLSDVPDVPDVSALASWYCKDDNYNQPIIVIIDDLEQCSGYVLGELVMMLSEWVIKIPIFFVMGIATTLDAPKKLISSEALQRLEPCKLTLGSPSDRMDALVEAVLVKTCAGFCISHEDAMFLRNYFIRHDGTNTSFISALKEFWHDKLEALPQVVRKYAFGLPSCESAKNSCNSINNIVEGLSKLLKLQKDWNSVVLCLYEAGRHDKVQLLDIFCKAVNPNLQIQNATNSDPF</sequence>
<reference evidence="2" key="1">
    <citation type="submission" date="2020-10" db="EMBL/GenBank/DDBJ databases">
        <authorList>
            <person name="Han B."/>
            <person name="Lu T."/>
            <person name="Zhao Q."/>
            <person name="Huang X."/>
            <person name="Zhao Y."/>
        </authorList>
    </citation>
    <scope>NUCLEOTIDE SEQUENCE</scope>
</reference>
<accession>A0A811MYY4</accession>
<evidence type="ECO:0000313" key="2">
    <source>
        <dbReference type="EMBL" id="CAD6212525.1"/>
    </source>
</evidence>
<protein>
    <recommendedName>
        <fullName evidence="1">Origin recognition complex subunit 3 N-terminal domain-containing protein</fullName>
    </recommendedName>
</protein>